<sequence>MPTAISALPDRRASKTAKAVCTTMNSVAPCARASSANPACVAASTVTGTRAPASEATAGRGRSVGNSSTSGNPASSARQNAICRAASDSGSDSSPSTARCHNA</sequence>
<feature type="region of interest" description="Disordered" evidence="1">
    <location>
        <begin position="41"/>
        <end position="103"/>
    </location>
</feature>
<gene>
    <name evidence="2" type="ORF">IFM12276_55980</name>
</gene>
<keyword evidence="3" id="KW-1185">Reference proteome</keyword>
<name>A0ABN6UCI2_9NOCA</name>
<reference evidence="2 3" key="1">
    <citation type="submission" date="2022-11" db="EMBL/GenBank/DDBJ databases">
        <title>Genome Sequencing of Nocardia sp. ON39_IFM12276 and assembly.</title>
        <authorList>
            <person name="Shimojima M."/>
            <person name="Toyokawa M."/>
            <person name="Uesaka K."/>
        </authorList>
    </citation>
    <scope>NUCLEOTIDE SEQUENCE [LARGE SCALE GENOMIC DNA]</scope>
    <source>
        <strain evidence="2 3">IFM 12276</strain>
    </source>
</reference>
<evidence type="ECO:0000313" key="3">
    <source>
        <dbReference type="Proteomes" id="UP001317870"/>
    </source>
</evidence>
<evidence type="ECO:0000313" key="2">
    <source>
        <dbReference type="EMBL" id="BDU02570.1"/>
    </source>
</evidence>
<dbReference type="Proteomes" id="UP001317870">
    <property type="component" value="Chromosome"/>
</dbReference>
<evidence type="ECO:0000256" key="1">
    <source>
        <dbReference type="SAM" id="MobiDB-lite"/>
    </source>
</evidence>
<protein>
    <submittedName>
        <fullName evidence="2">Uncharacterized protein</fullName>
    </submittedName>
</protein>
<proteinExistence type="predicted"/>
<organism evidence="2 3">
    <name type="scientific">Nocardia sputorum</name>
    <dbReference type="NCBI Taxonomy" id="2984338"/>
    <lineage>
        <taxon>Bacteria</taxon>
        <taxon>Bacillati</taxon>
        <taxon>Actinomycetota</taxon>
        <taxon>Actinomycetes</taxon>
        <taxon>Mycobacteriales</taxon>
        <taxon>Nocardiaceae</taxon>
        <taxon>Nocardia</taxon>
    </lineage>
</organism>
<feature type="compositionally biased region" description="Low complexity" evidence="1">
    <location>
        <begin position="87"/>
        <end position="96"/>
    </location>
</feature>
<feature type="compositionally biased region" description="Polar residues" evidence="1">
    <location>
        <begin position="64"/>
        <end position="79"/>
    </location>
</feature>
<accession>A0ABN6UCI2</accession>
<dbReference type="EMBL" id="AP026978">
    <property type="protein sequence ID" value="BDU02570.1"/>
    <property type="molecule type" value="Genomic_DNA"/>
</dbReference>